<organism evidence="3">
    <name type="scientific">Eucalyptus grandis</name>
    <name type="common">Flooded gum</name>
    <dbReference type="NCBI Taxonomy" id="71139"/>
    <lineage>
        <taxon>Eukaryota</taxon>
        <taxon>Viridiplantae</taxon>
        <taxon>Streptophyta</taxon>
        <taxon>Embryophyta</taxon>
        <taxon>Tracheophyta</taxon>
        <taxon>Spermatophyta</taxon>
        <taxon>Magnoliopsida</taxon>
        <taxon>eudicotyledons</taxon>
        <taxon>Gunneridae</taxon>
        <taxon>Pentapetalae</taxon>
        <taxon>rosids</taxon>
        <taxon>malvids</taxon>
        <taxon>Myrtales</taxon>
        <taxon>Myrtaceae</taxon>
        <taxon>Myrtoideae</taxon>
        <taxon>Eucalypteae</taxon>
        <taxon>Eucalyptus</taxon>
    </lineage>
</organism>
<keyword evidence="2" id="KW-0812">Transmembrane</keyword>
<protein>
    <recommendedName>
        <fullName evidence="4">WAT1-related protein</fullName>
    </recommendedName>
</protein>
<reference evidence="3" key="1">
    <citation type="submission" date="2013-07" db="EMBL/GenBank/DDBJ databases">
        <title>The genome of Eucalyptus grandis.</title>
        <authorList>
            <person name="Schmutz J."/>
            <person name="Hayes R."/>
            <person name="Myburg A."/>
            <person name="Tuskan G."/>
            <person name="Grattapaglia D."/>
            <person name="Rokhsar D.S."/>
        </authorList>
    </citation>
    <scope>NUCLEOTIDE SEQUENCE</scope>
    <source>
        <tissue evidence="3">Leaf extractions</tissue>
    </source>
</reference>
<gene>
    <name evidence="3" type="ORF">EUGRSUZ_I00250</name>
</gene>
<dbReference type="SUPFAM" id="SSF103481">
    <property type="entry name" value="Multidrug resistance efflux transporter EmrE"/>
    <property type="match status" value="1"/>
</dbReference>
<sequence>MSTPLAPMITILFSAFVLLETLTFESILGGVLLVGGLYSVLWGKPREQMLDRGSCKPPEVHPEITRHTCLNIPFWDRKGS</sequence>
<dbReference type="AlphaFoldDB" id="A0A059AKC0"/>
<keyword evidence="2" id="KW-1133">Transmembrane helix</keyword>
<comment type="subcellular location">
    <subcellularLocation>
        <location evidence="1">Membrane</location>
        <topology evidence="1">Multi-pass membrane protein</topology>
    </subcellularLocation>
</comment>
<name>A0A059AKC0_EUCGR</name>
<keyword evidence="2" id="KW-0472">Membrane</keyword>
<dbReference type="InParanoid" id="A0A059AKC0"/>
<evidence type="ECO:0000256" key="1">
    <source>
        <dbReference type="ARBA" id="ARBA00004141"/>
    </source>
</evidence>
<dbReference type="EMBL" id="KK198761">
    <property type="protein sequence ID" value="KCW54288.1"/>
    <property type="molecule type" value="Genomic_DNA"/>
</dbReference>
<evidence type="ECO:0000256" key="2">
    <source>
        <dbReference type="SAM" id="Phobius"/>
    </source>
</evidence>
<accession>A0A059AKC0</accession>
<feature type="transmembrane region" description="Helical" evidence="2">
    <location>
        <begin position="12"/>
        <end position="42"/>
    </location>
</feature>
<evidence type="ECO:0008006" key="4">
    <source>
        <dbReference type="Google" id="ProtNLM"/>
    </source>
</evidence>
<dbReference type="STRING" id="71139.A0A059AKC0"/>
<evidence type="ECO:0000313" key="3">
    <source>
        <dbReference type="EMBL" id="KCW54288.1"/>
    </source>
</evidence>
<proteinExistence type="predicted"/>
<dbReference type="Gramene" id="KCW54288">
    <property type="protein sequence ID" value="KCW54288"/>
    <property type="gene ID" value="EUGRSUZ_I00250"/>
</dbReference>
<dbReference type="InterPro" id="IPR037185">
    <property type="entry name" value="EmrE-like"/>
</dbReference>